<evidence type="ECO:0000256" key="1">
    <source>
        <dbReference type="SAM" id="MobiDB-lite"/>
    </source>
</evidence>
<keyword evidence="3" id="KW-0732">Signal</keyword>
<feature type="region of interest" description="Disordered" evidence="1">
    <location>
        <begin position="402"/>
        <end position="502"/>
    </location>
</feature>
<reference evidence="4 5" key="1">
    <citation type="submission" date="2021-01" db="EMBL/GenBank/DDBJ databases">
        <title>Whole genome shotgun sequence of Actinoplanes couchii NBRC 106145.</title>
        <authorList>
            <person name="Komaki H."/>
            <person name="Tamura T."/>
        </authorList>
    </citation>
    <scope>NUCLEOTIDE SEQUENCE [LARGE SCALE GENOMIC DNA]</scope>
    <source>
        <strain evidence="4 5">NBRC 106145</strain>
    </source>
</reference>
<sequence length="547" mass="53730">MASARSMAASVVALGFAGPLAAPLPAVAAPGCARPERYAAQSGSELLRIDKLDLAPSGRIADSRTKIPSAGTGDQGRPDEESAGAASREPVGDVGLGNTRSVLIAGAPISSAGAARVLQGKVAGTTARNELAVQQAPPTQSKASGRQTGAKEYGPVSVGTGALHARAVWNAAMNCGAGEREVSSSAAEISQFTLTGGGSGAMVRVPEKISSRSATALRQRAGISQTVATATMNAGRINLVDNEVRIRVLRAPLLTVSAGGKSRVDYQPAVVEVTTGGGKKAQLDTAGEHVDITLSDEMRPLESAPAPLVPIGGLPVPSVPGLPVLSRTENTPIPDGNSGSLMRISLGSVRQATDGEAIAAAVTAIRVTVLRNDDNPDSKPSAVVADLGIGMLQAAAVAPARTAGAGAGRPGTGTDRPGPGADGPGAGVDRPGVGVDRPGMDGGRPGGGGDQLGDDLPGGGTERPGFGLGSGTGAGAGPGVGAGPGAGTDLGAGPDFVSGPDTAVDPATGLPLTGPRAISLVIAGAALILGGVGAVVVTSRRRRRQQS</sequence>
<feature type="compositionally biased region" description="Polar residues" evidence="1">
    <location>
        <begin position="136"/>
        <end position="147"/>
    </location>
</feature>
<keyword evidence="2" id="KW-0472">Membrane</keyword>
<proteinExistence type="predicted"/>
<organism evidence="4 5">
    <name type="scientific">Actinoplanes couchii</name>
    <dbReference type="NCBI Taxonomy" id="403638"/>
    <lineage>
        <taxon>Bacteria</taxon>
        <taxon>Bacillati</taxon>
        <taxon>Actinomycetota</taxon>
        <taxon>Actinomycetes</taxon>
        <taxon>Micromonosporales</taxon>
        <taxon>Micromonosporaceae</taxon>
        <taxon>Actinoplanes</taxon>
    </lineage>
</organism>
<protein>
    <recommendedName>
        <fullName evidence="6">Gram-positive cocci surface proteins LPxTG domain-containing protein</fullName>
    </recommendedName>
</protein>
<name>A0ABQ3XIK7_9ACTN</name>
<evidence type="ECO:0000313" key="4">
    <source>
        <dbReference type="EMBL" id="GID58323.1"/>
    </source>
</evidence>
<dbReference type="EMBL" id="BOMG01000084">
    <property type="protein sequence ID" value="GID58323.1"/>
    <property type="molecule type" value="Genomic_DNA"/>
</dbReference>
<evidence type="ECO:0000256" key="3">
    <source>
        <dbReference type="SAM" id="SignalP"/>
    </source>
</evidence>
<dbReference type="Proteomes" id="UP000612282">
    <property type="component" value="Unassembled WGS sequence"/>
</dbReference>
<feature type="signal peptide" evidence="3">
    <location>
        <begin position="1"/>
        <end position="28"/>
    </location>
</feature>
<comment type="caution">
    <text evidence="4">The sequence shown here is derived from an EMBL/GenBank/DDBJ whole genome shotgun (WGS) entry which is preliminary data.</text>
</comment>
<feature type="region of interest" description="Disordered" evidence="1">
    <location>
        <begin position="59"/>
        <end position="94"/>
    </location>
</feature>
<feature type="chain" id="PRO_5046891790" description="Gram-positive cocci surface proteins LPxTG domain-containing protein" evidence="3">
    <location>
        <begin position="29"/>
        <end position="547"/>
    </location>
</feature>
<feature type="compositionally biased region" description="Gly residues" evidence="1">
    <location>
        <begin position="440"/>
        <end position="490"/>
    </location>
</feature>
<keyword evidence="5" id="KW-1185">Reference proteome</keyword>
<feature type="transmembrane region" description="Helical" evidence="2">
    <location>
        <begin position="517"/>
        <end position="537"/>
    </location>
</feature>
<evidence type="ECO:0000256" key="2">
    <source>
        <dbReference type="SAM" id="Phobius"/>
    </source>
</evidence>
<keyword evidence="2" id="KW-1133">Transmembrane helix</keyword>
<dbReference type="RefSeq" id="WP_203802299.1">
    <property type="nucleotide sequence ID" value="NZ_BAAAQE010000010.1"/>
</dbReference>
<keyword evidence="2" id="KW-0812">Transmembrane</keyword>
<feature type="region of interest" description="Disordered" evidence="1">
    <location>
        <begin position="129"/>
        <end position="152"/>
    </location>
</feature>
<evidence type="ECO:0008006" key="6">
    <source>
        <dbReference type="Google" id="ProtNLM"/>
    </source>
</evidence>
<accession>A0ABQ3XIK7</accession>
<evidence type="ECO:0000313" key="5">
    <source>
        <dbReference type="Proteomes" id="UP000612282"/>
    </source>
</evidence>
<gene>
    <name evidence="4" type="ORF">Aco03nite_067270</name>
</gene>
<feature type="compositionally biased region" description="Low complexity" evidence="1">
    <location>
        <begin position="427"/>
        <end position="437"/>
    </location>
</feature>